<evidence type="ECO:0000313" key="4">
    <source>
        <dbReference type="Proteomes" id="UP000789759"/>
    </source>
</evidence>
<keyword evidence="4" id="KW-1185">Reference proteome</keyword>
<gene>
    <name evidence="3" type="ORF">CPELLU_LOCUS6448</name>
</gene>
<protein>
    <submittedName>
        <fullName evidence="3">15506_t:CDS:1</fullName>
    </submittedName>
</protein>
<keyword evidence="1" id="KW-0175">Coiled coil</keyword>
<feature type="region of interest" description="Disordered" evidence="2">
    <location>
        <begin position="112"/>
        <end position="134"/>
    </location>
</feature>
<feature type="coiled-coil region" evidence="1">
    <location>
        <begin position="1"/>
        <end position="91"/>
    </location>
</feature>
<reference evidence="3" key="1">
    <citation type="submission" date="2021-06" db="EMBL/GenBank/DDBJ databases">
        <authorList>
            <person name="Kallberg Y."/>
            <person name="Tangrot J."/>
            <person name="Rosling A."/>
        </authorList>
    </citation>
    <scope>NUCLEOTIDE SEQUENCE</scope>
    <source>
        <strain evidence="3">FL966</strain>
    </source>
</reference>
<dbReference type="OrthoDB" id="2439285at2759"/>
<evidence type="ECO:0000256" key="2">
    <source>
        <dbReference type="SAM" id="MobiDB-lite"/>
    </source>
</evidence>
<sequence length="377" mass="43070">MANKQSKVDSLEERIFKLVAKNDILRQENTEIKSENIELKTENAKLKQALKEHESRFIKLEQNDKDTASENAKLKARVAKLEQKQLQTDKEKSNHIILQSNDRASFTDAFASKSDDTTSIETENSNDAPEQTNLHCNESETCGYTIDTLAINISDNTSNSDVCQELSSQYSASPVCTESKSSEDKKIDEFVDSLYEEQVKLCSEKVRPKVPLEQNSKSVPIQPEETKVSYNYIVAQDFIQEVSSKFTDEEIIEVVDVLTTNMTIEVELAHLFLKVSIEEKNTIQAKQKEISCHYSYGKRFEMGVQKLMVKENISEQTARKRLFQDIIKHLSGLTLETLRKRTQRSIKLYKLIEKIGVDKIKNIKTFSADSISKFTLT</sequence>
<organism evidence="3 4">
    <name type="scientific">Cetraspora pellucida</name>
    <dbReference type="NCBI Taxonomy" id="1433469"/>
    <lineage>
        <taxon>Eukaryota</taxon>
        <taxon>Fungi</taxon>
        <taxon>Fungi incertae sedis</taxon>
        <taxon>Mucoromycota</taxon>
        <taxon>Glomeromycotina</taxon>
        <taxon>Glomeromycetes</taxon>
        <taxon>Diversisporales</taxon>
        <taxon>Gigasporaceae</taxon>
        <taxon>Cetraspora</taxon>
    </lineage>
</organism>
<accession>A0A9N9GAT5</accession>
<dbReference type="Proteomes" id="UP000789759">
    <property type="component" value="Unassembled WGS sequence"/>
</dbReference>
<dbReference type="EMBL" id="CAJVQA010004003">
    <property type="protein sequence ID" value="CAG8589118.1"/>
    <property type="molecule type" value="Genomic_DNA"/>
</dbReference>
<evidence type="ECO:0000256" key="1">
    <source>
        <dbReference type="SAM" id="Coils"/>
    </source>
</evidence>
<proteinExistence type="predicted"/>
<evidence type="ECO:0000313" key="3">
    <source>
        <dbReference type="EMBL" id="CAG8589118.1"/>
    </source>
</evidence>
<feature type="compositionally biased region" description="Polar residues" evidence="2">
    <location>
        <begin position="117"/>
        <end position="134"/>
    </location>
</feature>
<comment type="caution">
    <text evidence="3">The sequence shown here is derived from an EMBL/GenBank/DDBJ whole genome shotgun (WGS) entry which is preliminary data.</text>
</comment>
<name>A0A9N9GAT5_9GLOM</name>
<dbReference type="AlphaFoldDB" id="A0A9N9GAT5"/>